<dbReference type="EMBL" id="CAXLJL010000867">
    <property type="protein sequence ID" value="CAL5141425.1"/>
    <property type="molecule type" value="Genomic_DNA"/>
</dbReference>
<dbReference type="PANTHER" id="PTHR18843">
    <property type="entry name" value="TORSIN-1A-INTERACTING PROTEIN"/>
    <property type="match status" value="1"/>
</dbReference>
<evidence type="ECO:0000256" key="6">
    <source>
        <dbReference type="SAM" id="Phobius"/>
    </source>
</evidence>
<sequence length="549" mass="62241">MPVRVSRHVGRFLLRRIDQKRKLLEYALLELHDIENRLKMELLSLNTMAGADVADAEWDDDEPQMLSELDNSQDQLQNLMKLSDISPYELVDLNEEIGTSHSEEVDPQELINEVDNALILSEELLDDSRQSDPTAASNSSNPSPDRNQKDLYGHTVIPSGLRSRRGLNTTPDSSSSDRSSRRHKRGPPRCASTSPAAGDMPTSSSSPSRAPVEKPKRTPQTVRRRVNSYVREEEEENRDEDSQASDESSYSSPLTSNDSRNVQFQKRSQKSGKLALVITVSLLVFILMLWNIWTRLSPPILRSSPPPLSTKNLSAKFPGQSSRLWTQLLVTLAPLYKRRYFHSDADYQASSSPAVILLVNRKFDGPGTENSLFPCFVRHFGTFVRELMCQTLPDRPPLVSSEFRHELSLGSASLRAKSDSMKLTLDKRLKQLHDEGYRYFHFDLIDKLPSETVVLFHGVADDYNSRYPDSVIVFSLHKSFSHDLKADRLESRKFYSADGEFEQGVRRYLRSLWTPDLGIEETDALLSRLTRNIAVFDSLANHTETACPD</sequence>
<evidence type="ECO:0000256" key="4">
    <source>
        <dbReference type="ARBA" id="ARBA00023136"/>
    </source>
</evidence>
<dbReference type="PANTHER" id="PTHR18843:SF7">
    <property type="entry name" value="LAMINA-ASSOCIATED POLYPEPTIDE 1B ISOFORM 1-RELATED"/>
    <property type="match status" value="1"/>
</dbReference>
<dbReference type="GO" id="GO:0016020">
    <property type="term" value="C:membrane"/>
    <property type="evidence" value="ECO:0007669"/>
    <property type="project" value="UniProtKB-SubCell"/>
</dbReference>
<keyword evidence="4 6" id="KW-0472">Membrane</keyword>
<keyword evidence="3 6" id="KW-1133">Transmembrane helix</keyword>
<name>A0AAV2TYL4_CALDB</name>
<feature type="compositionally biased region" description="Low complexity" evidence="5">
    <location>
        <begin position="131"/>
        <end position="145"/>
    </location>
</feature>
<dbReference type="Gene3D" id="3.40.50.12190">
    <property type="match status" value="1"/>
</dbReference>
<keyword evidence="2 6" id="KW-0812">Transmembrane</keyword>
<dbReference type="GO" id="GO:0061024">
    <property type="term" value="P:membrane organization"/>
    <property type="evidence" value="ECO:0007669"/>
    <property type="project" value="TreeGrafter"/>
</dbReference>
<comment type="subcellular location">
    <subcellularLocation>
        <location evidence="1">Membrane</location>
    </subcellularLocation>
</comment>
<dbReference type="InterPro" id="IPR008662">
    <property type="entry name" value="TOIP1/2"/>
</dbReference>
<evidence type="ECO:0000256" key="1">
    <source>
        <dbReference type="ARBA" id="ARBA00004370"/>
    </source>
</evidence>
<dbReference type="GO" id="GO:0001671">
    <property type="term" value="F:ATPase activator activity"/>
    <property type="evidence" value="ECO:0007669"/>
    <property type="project" value="InterPro"/>
</dbReference>
<comment type="caution">
    <text evidence="7">The sequence shown here is derived from an EMBL/GenBank/DDBJ whole genome shotgun (WGS) entry which is preliminary data.</text>
</comment>
<reference evidence="7" key="1">
    <citation type="submission" date="2024-06" db="EMBL/GenBank/DDBJ databases">
        <authorList>
            <person name="Liu X."/>
            <person name="Lenzi L."/>
            <person name="Haldenby T S."/>
            <person name="Uol C."/>
        </authorList>
    </citation>
    <scope>NUCLEOTIDE SEQUENCE</scope>
</reference>
<dbReference type="AlphaFoldDB" id="A0AAV2TYL4"/>
<gene>
    <name evidence="7" type="ORF">CDAUBV1_LOCUS16667</name>
</gene>
<evidence type="ECO:0000256" key="3">
    <source>
        <dbReference type="ARBA" id="ARBA00022989"/>
    </source>
</evidence>
<evidence type="ECO:0000256" key="2">
    <source>
        <dbReference type="ARBA" id="ARBA00022692"/>
    </source>
</evidence>
<protein>
    <submittedName>
        <fullName evidence="7">Uncharacterized protein</fullName>
    </submittedName>
</protein>
<feature type="transmembrane region" description="Helical" evidence="6">
    <location>
        <begin position="274"/>
        <end position="293"/>
    </location>
</feature>
<feature type="region of interest" description="Disordered" evidence="5">
    <location>
        <begin position="127"/>
        <end position="266"/>
    </location>
</feature>
<evidence type="ECO:0000256" key="5">
    <source>
        <dbReference type="SAM" id="MobiDB-lite"/>
    </source>
</evidence>
<feature type="compositionally biased region" description="Polar residues" evidence="5">
    <location>
        <begin position="191"/>
        <end position="208"/>
    </location>
</feature>
<dbReference type="Proteomes" id="UP001497525">
    <property type="component" value="Unassembled WGS sequence"/>
</dbReference>
<dbReference type="InterPro" id="IPR038599">
    <property type="entry name" value="LAP1C-like_C_sf"/>
</dbReference>
<evidence type="ECO:0000313" key="7">
    <source>
        <dbReference type="EMBL" id="CAL5141425.1"/>
    </source>
</evidence>
<feature type="compositionally biased region" description="Acidic residues" evidence="5">
    <location>
        <begin position="232"/>
        <end position="244"/>
    </location>
</feature>
<proteinExistence type="predicted"/>
<organism evidence="7 8">
    <name type="scientific">Calicophoron daubneyi</name>
    <name type="common">Rumen fluke</name>
    <name type="synonym">Paramphistomum daubneyi</name>
    <dbReference type="NCBI Taxonomy" id="300641"/>
    <lineage>
        <taxon>Eukaryota</taxon>
        <taxon>Metazoa</taxon>
        <taxon>Spiralia</taxon>
        <taxon>Lophotrochozoa</taxon>
        <taxon>Platyhelminthes</taxon>
        <taxon>Trematoda</taxon>
        <taxon>Digenea</taxon>
        <taxon>Plagiorchiida</taxon>
        <taxon>Pronocephalata</taxon>
        <taxon>Paramphistomoidea</taxon>
        <taxon>Paramphistomidae</taxon>
        <taxon>Calicophoron</taxon>
    </lineage>
</organism>
<evidence type="ECO:0000313" key="8">
    <source>
        <dbReference type="Proteomes" id="UP001497525"/>
    </source>
</evidence>
<feature type="compositionally biased region" description="Polar residues" evidence="5">
    <location>
        <begin position="253"/>
        <end position="266"/>
    </location>
</feature>
<accession>A0AAV2TYL4</accession>